<proteinExistence type="predicted"/>
<dbReference type="AlphaFoldDB" id="A0A7M2T7D5"/>
<dbReference type="EMBL" id="CP063374">
    <property type="protein sequence ID" value="QOV44627.1"/>
    <property type="molecule type" value="Genomic_DNA"/>
</dbReference>
<accession>A0A7M2T7D5</accession>
<evidence type="ECO:0000313" key="1">
    <source>
        <dbReference type="EMBL" id="QOV44627.1"/>
    </source>
</evidence>
<keyword evidence="2" id="KW-1185">Reference proteome</keyword>
<dbReference type="KEGG" id="schf:IPT68_00850"/>
<reference evidence="1 2" key="1">
    <citation type="submission" date="2020-10" db="EMBL/GenBank/DDBJ databases">
        <title>Streptomyces chromofuscus complate genome analysis.</title>
        <authorList>
            <person name="Anwar N."/>
        </authorList>
    </citation>
    <scope>NUCLEOTIDE SEQUENCE [LARGE SCALE GENOMIC DNA]</scope>
    <source>
        <strain evidence="1 2">DSM 40273</strain>
    </source>
</reference>
<organism evidence="1 2">
    <name type="scientific">Streptomyces chromofuscus</name>
    <dbReference type="NCBI Taxonomy" id="42881"/>
    <lineage>
        <taxon>Bacteria</taxon>
        <taxon>Bacillati</taxon>
        <taxon>Actinomycetota</taxon>
        <taxon>Actinomycetes</taxon>
        <taxon>Kitasatosporales</taxon>
        <taxon>Streptomycetaceae</taxon>
        <taxon>Streptomyces</taxon>
    </lineage>
</organism>
<name>A0A7M2T7D5_STRCW</name>
<gene>
    <name evidence="1" type="ORF">IPT68_00850</name>
</gene>
<evidence type="ECO:0000313" key="2">
    <source>
        <dbReference type="Proteomes" id="UP000594008"/>
    </source>
</evidence>
<dbReference type="RefSeq" id="WP_189697636.1">
    <property type="nucleotide sequence ID" value="NZ_BMTA01000005.1"/>
</dbReference>
<sequence>MAQRRRVRSVHSSSARPGHRAVRLFVLGELGRSKVRSAARVWSAFQQQS</sequence>
<dbReference type="Proteomes" id="UP000594008">
    <property type="component" value="Chromosome"/>
</dbReference>
<protein>
    <submittedName>
        <fullName evidence="1">Uncharacterized protein</fullName>
    </submittedName>
</protein>